<comment type="pathway">
    <text evidence="1 10">Amino-acid biosynthesis; L-histidine biosynthesis; L-histidine from 5-phospho-alpha-D-ribose 1-diphosphate: step 5/9.</text>
</comment>
<organism evidence="12 13">
    <name type="scientific">Maritalea porphyrae</name>
    <dbReference type="NCBI Taxonomy" id="880732"/>
    <lineage>
        <taxon>Bacteria</taxon>
        <taxon>Pseudomonadati</taxon>
        <taxon>Pseudomonadota</taxon>
        <taxon>Alphaproteobacteria</taxon>
        <taxon>Hyphomicrobiales</taxon>
        <taxon>Devosiaceae</taxon>
        <taxon>Maritalea</taxon>
    </lineage>
</organism>
<dbReference type="PROSITE" id="PS51273">
    <property type="entry name" value="GATASE_TYPE_1"/>
    <property type="match status" value="1"/>
</dbReference>
<keyword evidence="7 10" id="KW-0456">Lyase</keyword>
<evidence type="ECO:0000256" key="5">
    <source>
        <dbReference type="ARBA" id="ARBA00022962"/>
    </source>
</evidence>
<gene>
    <name evidence="10 12" type="primary">hisH</name>
    <name evidence="12" type="ORF">GCM10007879_11180</name>
</gene>
<protein>
    <recommendedName>
        <fullName evidence="10">Imidazole glycerol phosphate synthase subunit HisH</fullName>
        <ecNumber evidence="10">4.3.2.10</ecNumber>
    </recommendedName>
    <alternativeName>
        <fullName evidence="10">IGP synthase glutaminase subunit</fullName>
        <ecNumber evidence="10">3.5.1.2</ecNumber>
    </alternativeName>
    <alternativeName>
        <fullName evidence="10">IGP synthase subunit HisH</fullName>
    </alternativeName>
    <alternativeName>
        <fullName evidence="10">ImGP synthase subunit HisH</fullName>
        <shortName evidence="10">IGPS subunit HisH</shortName>
    </alternativeName>
</protein>
<feature type="active site" description="Nucleophile" evidence="10">
    <location>
        <position position="90"/>
    </location>
</feature>
<name>A0ABQ5UPS6_9HYPH</name>
<dbReference type="PANTHER" id="PTHR42701:SF1">
    <property type="entry name" value="IMIDAZOLE GLYCEROL PHOSPHATE SYNTHASE SUBUNIT HISH"/>
    <property type="match status" value="1"/>
</dbReference>
<comment type="catalytic activity">
    <reaction evidence="9 10">
        <text>L-glutamine + H2O = L-glutamate + NH4(+)</text>
        <dbReference type="Rhea" id="RHEA:15889"/>
        <dbReference type="ChEBI" id="CHEBI:15377"/>
        <dbReference type="ChEBI" id="CHEBI:28938"/>
        <dbReference type="ChEBI" id="CHEBI:29985"/>
        <dbReference type="ChEBI" id="CHEBI:58359"/>
        <dbReference type="EC" id="3.5.1.2"/>
    </reaction>
</comment>
<accession>A0ABQ5UPS6</accession>
<keyword evidence="4 10" id="KW-0378">Hydrolase</keyword>
<comment type="catalytic activity">
    <reaction evidence="8 10">
        <text>5-[(5-phospho-1-deoxy-D-ribulos-1-ylimino)methylamino]-1-(5-phospho-beta-D-ribosyl)imidazole-4-carboxamide + L-glutamine = D-erythro-1-(imidazol-4-yl)glycerol 3-phosphate + 5-amino-1-(5-phospho-beta-D-ribosyl)imidazole-4-carboxamide + L-glutamate + H(+)</text>
        <dbReference type="Rhea" id="RHEA:24793"/>
        <dbReference type="ChEBI" id="CHEBI:15378"/>
        <dbReference type="ChEBI" id="CHEBI:29985"/>
        <dbReference type="ChEBI" id="CHEBI:58278"/>
        <dbReference type="ChEBI" id="CHEBI:58359"/>
        <dbReference type="ChEBI" id="CHEBI:58475"/>
        <dbReference type="ChEBI" id="CHEBI:58525"/>
        <dbReference type="EC" id="4.3.2.10"/>
    </reaction>
</comment>
<evidence type="ECO:0000256" key="2">
    <source>
        <dbReference type="ARBA" id="ARBA00011152"/>
    </source>
</evidence>
<evidence type="ECO:0000256" key="6">
    <source>
        <dbReference type="ARBA" id="ARBA00023102"/>
    </source>
</evidence>
<keyword evidence="6 10" id="KW-0368">Histidine biosynthesis</keyword>
<reference evidence="12" key="2">
    <citation type="submission" date="2023-01" db="EMBL/GenBank/DDBJ databases">
        <title>Draft genome sequence of Maritalea porphyrae strain NBRC 107169.</title>
        <authorList>
            <person name="Sun Q."/>
            <person name="Mori K."/>
        </authorList>
    </citation>
    <scope>NUCLEOTIDE SEQUENCE</scope>
    <source>
        <strain evidence="12">NBRC 107169</strain>
    </source>
</reference>
<evidence type="ECO:0000256" key="4">
    <source>
        <dbReference type="ARBA" id="ARBA00022801"/>
    </source>
</evidence>
<dbReference type="Pfam" id="PF00117">
    <property type="entry name" value="GATase"/>
    <property type="match status" value="1"/>
</dbReference>
<comment type="subunit">
    <text evidence="2 10">Heterodimer of HisH and HisF.</text>
</comment>
<keyword evidence="3 10" id="KW-0028">Amino-acid biosynthesis</keyword>
<keyword evidence="10" id="KW-0963">Cytoplasm</keyword>
<evidence type="ECO:0000256" key="8">
    <source>
        <dbReference type="ARBA" id="ARBA00047838"/>
    </source>
</evidence>
<sequence length="218" mass="23745">MSQKIVIVDYGAGNLKSAQNATQRAARELGGGFEVVVSSDPKDVQNADRVILPGVGAFADCMAGLTAVEGMIEAMHKRVILDAVPFLGICVGMQLLASEGREKIYTHGLDWIPGIVKHIEPNDKTLKVPHMGWNTLTQTNPHPMLDDLDIGPDGLNAYFVHSYHFEVADPAHLLATVEYGQTLTAIVGRDNLIATQFHPEKSQSLGLKFISNFLNWSL</sequence>
<keyword evidence="5 10" id="KW-0315">Glutamine amidotransferase</keyword>
<dbReference type="Proteomes" id="UP001161405">
    <property type="component" value="Unassembled WGS sequence"/>
</dbReference>
<evidence type="ECO:0000256" key="3">
    <source>
        <dbReference type="ARBA" id="ARBA00022605"/>
    </source>
</evidence>
<comment type="subcellular location">
    <subcellularLocation>
        <location evidence="10">Cytoplasm</location>
    </subcellularLocation>
</comment>
<dbReference type="InterPro" id="IPR029062">
    <property type="entry name" value="Class_I_gatase-like"/>
</dbReference>
<evidence type="ECO:0000256" key="1">
    <source>
        <dbReference type="ARBA" id="ARBA00005091"/>
    </source>
</evidence>
<evidence type="ECO:0000256" key="9">
    <source>
        <dbReference type="ARBA" id="ARBA00049534"/>
    </source>
</evidence>
<dbReference type="SUPFAM" id="SSF52317">
    <property type="entry name" value="Class I glutamine amidotransferase-like"/>
    <property type="match status" value="1"/>
</dbReference>
<evidence type="ECO:0000256" key="10">
    <source>
        <dbReference type="HAMAP-Rule" id="MF_00278"/>
    </source>
</evidence>
<reference evidence="12" key="1">
    <citation type="journal article" date="2014" name="Int. J. Syst. Evol. Microbiol.">
        <title>Complete genome of a new Firmicutes species belonging to the dominant human colonic microbiota ('Ruminococcus bicirculans') reveals two chromosomes and a selective capacity to utilize plant glucans.</title>
        <authorList>
            <consortium name="NISC Comparative Sequencing Program"/>
            <person name="Wegmann U."/>
            <person name="Louis P."/>
            <person name="Goesmann A."/>
            <person name="Henrissat B."/>
            <person name="Duncan S.H."/>
            <person name="Flint H.J."/>
        </authorList>
    </citation>
    <scope>NUCLEOTIDE SEQUENCE</scope>
    <source>
        <strain evidence="12">NBRC 107169</strain>
    </source>
</reference>
<dbReference type="EC" id="3.5.1.2" evidence="10"/>
<comment type="caution">
    <text evidence="12">The sequence shown here is derived from an EMBL/GenBank/DDBJ whole genome shotgun (WGS) entry which is preliminary data.</text>
</comment>
<evidence type="ECO:0000313" key="13">
    <source>
        <dbReference type="Proteomes" id="UP001161405"/>
    </source>
</evidence>
<dbReference type="HAMAP" id="MF_00278">
    <property type="entry name" value="HisH"/>
    <property type="match status" value="1"/>
</dbReference>
<evidence type="ECO:0000313" key="12">
    <source>
        <dbReference type="EMBL" id="GLQ16869.1"/>
    </source>
</evidence>
<feature type="active site" evidence="10">
    <location>
        <position position="198"/>
    </location>
</feature>
<comment type="function">
    <text evidence="10">IGPS catalyzes the conversion of PRFAR and glutamine to IGP, AICAR and glutamate. The HisH subunit catalyzes the hydrolysis of glutamine to glutamate and ammonia as part of the synthesis of IGP and AICAR. The resulting ammonia molecule is channeled to the active site of HisF.</text>
</comment>
<evidence type="ECO:0000259" key="11">
    <source>
        <dbReference type="Pfam" id="PF00117"/>
    </source>
</evidence>
<evidence type="ECO:0000256" key="7">
    <source>
        <dbReference type="ARBA" id="ARBA00023239"/>
    </source>
</evidence>
<dbReference type="RefSeq" id="WP_284362649.1">
    <property type="nucleotide sequence ID" value="NZ_BSNI01000002.1"/>
</dbReference>
<keyword evidence="13" id="KW-1185">Reference proteome</keyword>
<dbReference type="InterPro" id="IPR010139">
    <property type="entry name" value="Imidazole-glycPsynth_HisH"/>
</dbReference>
<feature type="domain" description="Glutamine amidotransferase" evidence="11">
    <location>
        <begin position="16"/>
        <end position="213"/>
    </location>
</feature>
<proteinExistence type="inferred from homology"/>
<dbReference type="InterPro" id="IPR017926">
    <property type="entry name" value="GATASE"/>
</dbReference>
<dbReference type="PANTHER" id="PTHR42701">
    <property type="entry name" value="IMIDAZOLE GLYCEROL PHOSPHATE SYNTHASE SUBUNIT HISH"/>
    <property type="match status" value="1"/>
</dbReference>
<dbReference type="EC" id="4.3.2.10" evidence="10"/>
<dbReference type="PIRSF" id="PIRSF000495">
    <property type="entry name" value="Amidotransf_hisH"/>
    <property type="match status" value="1"/>
</dbReference>
<dbReference type="CDD" id="cd01748">
    <property type="entry name" value="GATase1_IGP_Synthase"/>
    <property type="match status" value="1"/>
</dbReference>
<dbReference type="Gene3D" id="3.40.50.880">
    <property type="match status" value="1"/>
</dbReference>
<dbReference type="EMBL" id="BSNI01000002">
    <property type="protein sequence ID" value="GLQ16869.1"/>
    <property type="molecule type" value="Genomic_DNA"/>
</dbReference>
<dbReference type="NCBIfam" id="TIGR01855">
    <property type="entry name" value="IMP_synth_hisH"/>
    <property type="match status" value="1"/>
</dbReference>
<feature type="active site" evidence="10">
    <location>
        <position position="200"/>
    </location>
</feature>